<dbReference type="eggNOG" id="COG1672">
    <property type="taxonomic scope" value="Bacteria"/>
</dbReference>
<organism evidence="1 2">
    <name type="scientific">Butyrivibrio proteoclasticus (strain ATCC 51982 / DSM 14932 / B316)</name>
    <name type="common">Clostridium proteoclasticum</name>
    <dbReference type="NCBI Taxonomy" id="515622"/>
    <lineage>
        <taxon>Bacteria</taxon>
        <taxon>Bacillati</taxon>
        <taxon>Bacillota</taxon>
        <taxon>Clostridia</taxon>
        <taxon>Lachnospirales</taxon>
        <taxon>Lachnospiraceae</taxon>
        <taxon>Butyrivibrio</taxon>
    </lineage>
</organism>
<accession>E0S2Y1</accession>
<dbReference type="HOGENOM" id="CLU_2822919_0_0_9"/>
<dbReference type="STRING" id="515622.bpr_III075"/>
<keyword evidence="2" id="KW-1185">Reference proteome</keyword>
<reference evidence="1 2" key="1">
    <citation type="journal article" date="2010" name="PLoS ONE">
        <title>The glycobiome of the rumen bacterium Butyrivibrio proteoclasticus B316(T) highlights adaptation to a polysaccharide-rich environment.</title>
        <authorList>
            <person name="Kelly W.J."/>
            <person name="Leahy S.C."/>
            <person name="Altermann E."/>
            <person name="Yeoman C.J."/>
            <person name="Dunne J.C."/>
            <person name="Kong Z."/>
            <person name="Pacheco D.M."/>
            <person name="Li D."/>
            <person name="Noel S.J."/>
            <person name="Moon C.D."/>
            <person name="Cookson A.L."/>
            <person name="Attwood G.T."/>
        </authorList>
    </citation>
    <scope>NUCLEOTIDE SEQUENCE [LARGE SCALE GENOMIC DNA]</scope>
    <source>
        <strain evidence="2">ATCC 51982 / DSM 14932 / B316</strain>
    </source>
</reference>
<dbReference type="Proteomes" id="UP000001299">
    <property type="component" value="Chromosome 2"/>
</dbReference>
<dbReference type="KEGG" id="bpb:bpr_III075"/>
<protein>
    <submittedName>
        <fullName evidence="1">Uncharacterized protein</fullName>
    </submittedName>
</protein>
<name>E0S2Y1_BUTPB</name>
<proteinExistence type="predicted"/>
<sequence length="66" mass="7612">MRLVEKKVPCGEGAGSRKGIYKLTDNFFRFWFRYEFTNNAYYEMLGADAASKEIMEGISDYMGGCF</sequence>
<evidence type="ECO:0000313" key="1">
    <source>
        <dbReference type="EMBL" id="ADL35763.1"/>
    </source>
</evidence>
<gene>
    <name evidence="1" type="ordered locus">bpr_III075</name>
</gene>
<dbReference type="AlphaFoldDB" id="E0S2Y1"/>
<dbReference type="EMBL" id="CP001811">
    <property type="protein sequence ID" value="ADL35763.1"/>
    <property type="molecule type" value="Genomic_DNA"/>
</dbReference>
<evidence type="ECO:0000313" key="2">
    <source>
        <dbReference type="Proteomes" id="UP000001299"/>
    </source>
</evidence>